<comment type="caution">
    <text evidence="2">The sequence shown here is derived from an EMBL/GenBank/DDBJ whole genome shotgun (WGS) entry which is preliminary data.</text>
</comment>
<sequence>MNLQSTSYQPFKRERWQKIKDVWDLYKENVGLEGEIGFKLVQEGRSQSEIDQEIDTHRNKSKNNLEAWHGLKGKEQ</sequence>
<dbReference type="EMBL" id="LBOZ01000013">
    <property type="protein sequence ID" value="KKP46225.1"/>
    <property type="molecule type" value="Genomic_DNA"/>
</dbReference>
<dbReference type="AlphaFoldDB" id="A0A0G0C4S4"/>
<accession>A0A0G0C4S4</accession>
<name>A0A0G0C4S4_9BACT</name>
<evidence type="ECO:0000313" key="3">
    <source>
        <dbReference type="Proteomes" id="UP000033995"/>
    </source>
</evidence>
<evidence type="ECO:0000256" key="1">
    <source>
        <dbReference type="SAM" id="MobiDB-lite"/>
    </source>
</evidence>
<reference evidence="2 3" key="1">
    <citation type="journal article" date="2015" name="Nature">
        <title>rRNA introns, odd ribosomes, and small enigmatic genomes across a large radiation of phyla.</title>
        <authorList>
            <person name="Brown C.T."/>
            <person name="Hug L.A."/>
            <person name="Thomas B.C."/>
            <person name="Sharon I."/>
            <person name="Castelle C.J."/>
            <person name="Singh A."/>
            <person name="Wilkins M.J."/>
            <person name="Williams K.H."/>
            <person name="Banfield J.F."/>
        </authorList>
    </citation>
    <scope>NUCLEOTIDE SEQUENCE [LARGE SCALE GENOMIC DNA]</scope>
</reference>
<feature type="region of interest" description="Disordered" evidence="1">
    <location>
        <begin position="56"/>
        <end position="76"/>
    </location>
</feature>
<gene>
    <name evidence="2" type="ORF">UR38_C0013G0010</name>
</gene>
<proteinExistence type="predicted"/>
<protein>
    <submittedName>
        <fullName evidence="2">Uncharacterized protein</fullName>
    </submittedName>
</protein>
<evidence type="ECO:0000313" key="2">
    <source>
        <dbReference type="EMBL" id="KKP46225.1"/>
    </source>
</evidence>
<organism evidence="2 3">
    <name type="scientific">Candidatus Woesebacteria bacterium GW2011_GWA2_33_28</name>
    <dbReference type="NCBI Taxonomy" id="1618561"/>
    <lineage>
        <taxon>Bacteria</taxon>
        <taxon>Candidatus Woeseibacteriota</taxon>
    </lineage>
</organism>
<dbReference type="Proteomes" id="UP000033995">
    <property type="component" value="Unassembled WGS sequence"/>
</dbReference>